<evidence type="ECO:0000313" key="3">
    <source>
        <dbReference type="Proteomes" id="UP001321018"/>
    </source>
</evidence>
<dbReference type="Pfam" id="PF24035">
    <property type="entry name" value="DUF7344"/>
    <property type="match status" value="1"/>
</dbReference>
<dbReference type="EMBL" id="JAOPKA010000009">
    <property type="protein sequence ID" value="MCU4742645.1"/>
    <property type="molecule type" value="Genomic_DNA"/>
</dbReference>
<proteinExistence type="predicted"/>
<evidence type="ECO:0000259" key="1">
    <source>
        <dbReference type="Pfam" id="PF24035"/>
    </source>
</evidence>
<reference evidence="2" key="1">
    <citation type="submission" date="2022-09" db="EMBL/GenBank/DDBJ databases">
        <title>Enrichment on poylsaccharides allowed isolation of novel metabolic and taxonomic groups of Haloarchaea.</title>
        <authorList>
            <person name="Sorokin D.Y."/>
            <person name="Elcheninov A.G."/>
            <person name="Khizhniak T.V."/>
            <person name="Kolganova T.V."/>
            <person name="Kublanov I.V."/>
        </authorList>
    </citation>
    <scope>NUCLEOTIDE SEQUENCE</scope>
    <source>
        <strain evidence="2">AArc-xg1-1</strain>
    </source>
</reference>
<dbReference type="Proteomes" id="UP001321018">
    <property type="component" value="Unassembled WGS sequence"/>
</dbReference>
<organism evidence="2 3">
    <name type="scientific">Natronoglomus mannanivorans</name>
    <dbReference type="NCBI Taxonomy" id="2979990"/>
    <lineage>
        <taxon>Archaea</taxon>
        <taxon>Methanobacteriati</taxon>
        <taxon>Methanobacteriota</taxon>
        <taxon>Stenosarchaea group</taxon>
        <taxon>Halobacteria</taxon>
        <taxon>Halobacteriales</taxon>
        <taxon>Natrialbaceae</taxon>
        <taxon>Natronoglomus</taxon>
    </lineage>
</organism>
<gene>
    <name evidence="2" type="ORF">OB960_14710</name>
</gene>
<accession>A0AAP2Z1C3</accession>
<feature type="domain" description="DUF7344" evidence="1">
    <location>
        <begin position="59"/>
        <end position="98"/>
    </location>
</feature>
<dbReference type="AlphaFoldDB" id="A0AAP2Z1C3"/>
<dbReference type="RefSeq" id="WP_338004466.1">
    <property type="nucleotide sequence ID" value="NZ_JAOPKA010000009.1"/>
</dbReference>
<evidence type="ECO:0000313" key="2">
    <source>
        <dbReference type="EMBL" id="MCU4742645.1"/>
    </source>
</evidence>
<protein>
    <recommendedName>
        <fullName evidence="1">DUF7344 domain-containing protein</fullName>
    </recommendedName>
</protein>
<comment type="caution">
    <text evidence="2">The sequence shown here is derived from an EMBL/GenBank/DDBJ whole genome shotgun (WGS) entry which is preliminary data.</text>
</comment>
<sequence>MARPVRCKQIPKYTTPRSRPDAYAHKPEYHYHSGNIASGVSGTACCPTEGIPRLKSWVDVKEVSEEVFAEIRLSLYHEHIPKLESEEIIEYDPERQHVVPTERFDQLRPSLSAIIEVDPDLQVPVEL</sequence>
<dbReference type="InterPro" id="IPR055768">
    <property type="entry name" value="DUF7344"/>
</dbReference>
<name>A0AAP2Z1C3_9EURY</name>